<organism evidence="1 2">
    <name type="scientific">Armillaria novae-zelandiae</name>
    <dbReference type="NCBI Taxonomy" id="153914"/>
    <lineage>
        <taxon>Eukaryota</taxon>
        <taxon>Fungi</taxon>
        <taxon>Dikarya</taxon>
        <taxon>Basidiomycota</taxon>
        <taxon>Agaricomycotina</taxon>
        <taxon>Agaricomycetes</taxon>
        <taxon>Agaricomycetidae</taxon>
        <taxon>Agaricales</taxon>
        <taxon>Marasmiineae</taxon>
        <taxon>Physalacriaceae</taxon>
        <taxon>Armillaria</taxon>
    </lineage>
</organism>
<comment type="caution">
    <text evidence="1">The sequence shown here is derived from an EMBL/GenBank/DDBJ whole genome shotgun (WGS) entry which is preliminary data.</text>
</comment>
<proteinExistence type="predicted"/>
<feature type="non-terminal residue" evidence="1">
    <location>
        <position position="1"/>
    </location>
</feature>
<dbReference type="EMBL" id="JAUEPR010000058">
    <property type="protein sequence ID" value="KAK0470853.1"/>
    <property type="molecule type" value="Genomic_DNA"/>
</dbReference>
<gene>
    <name evidence="1" type="ORF">IW261DRAFT_922655</name>
</gene>
<evidence type="ECO:0000313" key="2">
    <source>
        <dbReference type="Proteomes" id="UP001175227"/>
    </source>
</evidence>
<dbReference type="AlphaFoldDB" id="A0AA39NS59"/>
<dbReference type="Proteomes" id="UP001175227">
    <property type="component" value="Unassembled WGS sequence"/>
</dbReference>
<evidence type="ECO:0000313" key="1">
    <source>
        <dbReference type="EMBL" id="KAK0470853.1"/>
    </source>
</evidence>
<name>A0AA39NS59_9AGAR</name>
<sequence length="65" mass="7329">KDIFYTFLCPAPVDLSRFATCSLRFMDAYQRGLNGAQAAWAAKKYRGHCTIPDTILQELEQANVC</sequence>
<keyword evidence="2" id="KW-1185">Reference proteome</keyword>
<accession>A0AA39NS59</accession>
<protein>
    <submittedName>
        <fullName evidence="1">Uncharacterized protein</fullName>
    </submittedName>
</protein>
<reference evidence="1" key="1">
    <citation type="submission" date="2023-06" db="EMBL/GenBank/DDBJ databases">
        <authorList>
            <consortium name="Lawrence Berkeley National Laboratory"/>
            <person name="Ahrendt S."/>
            <person name="Sahu N."/>
            <person name="Indic B."/>
            <person name="Wong-Bajracharya J."/>
            <person name="Merenyi Z."/>
            <person name="Ke H.-M."/>
            <person name="Monk M."/>
            <person name="Kocsube S."/>
            <person name="Drula E."/>
            <person name="Lipzen A."/>
            <person name="Balint B."/>
            <person name="Henrissat B."/>
            <person name="Andreopoulos B."/>
            <person name="Martin F.M."/>
            <person name="Harder C.B."/>
            <person name="Rigling D."/>
            <person name="Ford K.L."/>
            <person name="Foster G.D."/>
            <person name="Pangilinan J."/>
            <person name="Papanicolaou A."/>
            <person name="Barry K."/>
            <person name="LaButti K."/>
            <person name="Viragh M."/>
            <person name="Koriabine M."/>
            <person name="Yan M."/>
            <person name="Riley R."/>
            <person name="Champramary S."/>
            <person name="Plett K.L."/>
            <person name="Tsai I.J."/>
            <person name="Slot J."/>
            <person name="Sipos G."/>
            <person name="Plett J."/>
            <person name="Nagy L.G."/>
            <person name="Grigoriev I.V."/>
        </authorList>
    </citation>
    <scope>NUCLEOTIDE SEQUENCE</scope>
    <source>
        <strain evidence="1">ICMP 16352</strain>
    </source>
</reference>